<sequence>MTAELDLHVFRQLVDQNPAGMYLTDTRGNCLYTNPAWQIMYGLDAEQALGAGWASSLHPDDSEQVFRQWQLAVQRGSAFEMTFRIRVPDGETRYVLSRARPLHDQEGNTVGYVGNVEDITPLHMLGNQLAEREQHIASLLSHLPGMAYQCRNDPDWTVLYASEGCLPLTGYPVAALLGNRDTCLGDLVHPDDREWLWQKCQHHLAQRLHCSNEYRIVTADGQIKWVWDQADGRYDADGQLVYIEGYISDISARRERDQALLESQAKFQDLYDHSPDMLLSIDPHSGLILECNQTLLNTLGRTKAETIGCSVFDIYTLESADMVRRVTLPYFLEHGEIRDVELSIRTRSGKVLTVLLSSTAVRDANGRILHTRSAWRDITAQQAAAKARQLTEQRLQQLYDSLTISVWLEDKTALLQHMEQLRHDGVTDLAAYLDEHPAAVFEMAQLMRVIDVNPTTLTLFEIPDKQQLLDEGFLALFGPDAPQVMRDELLAYWRGDPQFSGEVDLQTCSGKALRAQISYPIPRDLDEAVCVPVSILDISARVQLEQEQRLHSEMLLNMEEGIHLVRADSAEIVYATPRMERLFGYAPGELLGMPVHQLNAQSGQDPEQLASRIMQALRSQGVWHGEVHNRRKDGSEFWTQAHISTFHHREHGLVWVTAQRDISDFHRAQDQLAFTNAELAAVAEIQGAFIETQNEENAFARMLELLLQLTHSEYGFIGEVFLDPENDQPYLKTHALTDISWDDATRALYARSLQGGLEFRNLDTLFGYCMKERQLVISNDPANDPRAGGLPKGHPPLKAFIGLPVFRGNEMVGLIGLANRPGGYTAEIAENLTPVVATFSQVIFALHSRREYHRTSAALREAENRLHFAIEAAGHGIWDWDIAGQRVSYDHGWQRLLGFSPEEMPGTPQNDFGQVHPDDRAVVEQALQAHLSGQAELFLAECRVRHKAGHYPWMQIRGMVTSRDEAGVALRMLGTITNIDRRKHIEAELDSQRGQLAGMIDTAMDAIVTTDADFCIILFNHAAESMFGFSASEAIGQPIELLIPPAQALLHRDMMRRFAASGSQSRRMKGISVRQIIGQRRNGQVFPVDVAISYSENSGRPIYTAMIRDITERKAAEDELLQLAATLEHRVIERTRELEQAKEEAEAASLAKSTFLANMSHEIRTPLNSVLGMAYLAQQTTLSPQQRDYLEKITLSGNHLLGLLNDILDFSKIEAGKLELDSGDFSLRSLVETLRILLEQKAQEKQLTLLLEVDSQIADLLHGDALRLKQILLNLLSNAIKFTHAGKVSLSIARQQQDQGAELLRFTVSDTGIGIPASALPHLFDSFTQADNSTTRRYGGSGLGLAISQQLVQKMGGELVVTSTAGAGSQFSFTLRLPLASGSGPLVPTSVLPQDYRALLAGKRVLVADDHPFNLQVARELLDEIGIEVTLAENGRQAVELALGGDFDAILMDVQMPEMDGYAATRALRQNPAFAAIPILALSANVSTSDRRSCLEAGMTDFVGKPVQPEQLYRTLAHWLGHDRQPASGVADSAHPSKPASPVASQALLDEAAMRSMLGDDRERQERYFGKFAEAMHSGLASMHELLAAEDADQVRRESHRLKSIARTVGALRLAGQLESIEKSDEGIDLKALQEQYLQANTLYKQTAEWLQQQGYLHSAAPSTATASAAEDQYAELTVLLLDDDPFTLELLQQHLADLGVGRTFSFSNANAALSYLSEQHPDWILCDLQMPEMDGVSFLRQVGLTGFDGEVAILSGMDSHVLRATERLARSFGVHLHAALAKPVSRERLASLLTEQADRPATEPRQQASSAPLGEQELRLGLAEGAVELYLQPKVDARSYRLLGAECLARWRHPQRGLLTPDHFIPVLEETGLIDELTFSIFRQAVALLRVWQEQGLDLKLSINMSMHNLNRLDLPEQLLAILDEAGISASKITLEITETQLAHDYVISLDILTRLRIQGFGLSIDDFGTGFSTLEHLLQTPFSELKIDQAFVRGASHDTSAQAILEHSVQLGQRFDLNLVAEGVETREDWQLVLAQGCHEIQGYLVAKPMNTADFMAWREGWESSNMPSQ</sequence>
<dbReference type="Proteomes" id="UP000604481">
    <property type="component" value="Unassembled WGS sequence"/>
</dbReference>
<evidence type="ECO:0000256" key="5">
    <source>
        <dbReference type="ARBA" id="ARBA00022553"/>
    </source>
</evidence>
<evidence type="ECO:0000259" key="19">
    <source>
        <dbReference type="PROSITE" id="PS50109"/>
    </source>
</evidence>
<dbReference type="Pfam" id="PF00989">
    <property type="entry name" value="PAS"/>
    <property type="match status" value="1"/>
</dbReference>
<comment type="catalytic activity">
    <reaction evidence="1">
        <text>ATP + protein L-histidine = ADP + protein N-phospho-L-histidine.</text>
        <dbReference type="EC" id="2.7.13.3"/>
    </reaction>
</comment>
<feature type="domain" description="PAS" evidence="21">
    <location>
        <begin position="6"/>
        <end position="76"/>
    </location>
</feature>
<feature type="domain" description="EAL" evidence="23">
    <location>
        <begin position="1812"/>
        <end position="2065"/>
    </location>
</feature>
<dbReference type="InterPro" id="IPR008207">
    <property type="entry name" value="Sig_transdc_His_kin_Hpt_dom"/>
</dbReference>
<dbReference type="PANTHER" id="PTHR45339">
    <property type="entry name" value="HYBRID SIGNAL TRANSDUCTION HISTIDINE KINASE J"/>
    <property type="match status" value="1"/>
</dbReference>
<gene>
    <name evidence="25" type="ORF">INR99_09125</name>
</gene>
<reference evidence="25 26" key="1">
    <citation type="submission" date="2020-10" db="EMBL/GenBank/DDBJ databases">
        <title>The genome sequence of Chitinilyticum litopenaei 4Y14.</title>
        <authorList>
            <person name="Liu Y."/>
        </authorList>
    </citation>
    <scope>NUCLEOTIDE SEQUENCE [LARGE SCALE GENOMIC DNA]</scope>
    <source>
        <strain evidence="25 26">4Y14</strain>
    </source>
</reference>
<dbReference type="CDD" id="cd16922">
    <property type="entry name" value="HATPase_EvgS-ArcB-TorS-like"/>
    <property type="match status" value="1"/>
</dbReference>
<dbReference type="InterPro" id="IPR001789">
    <property type="entry name" value="Sig_transdc_resp-reg_receiver"/>
</dbReference>
<feature type="domain" description="PAS" evidence="21">
    <location>
        <begin position="862"/>
        <end position="934"/>
    </location>
</feature>
<dbReference type="InterPro" id="IPR035965">
    <property type="entry name" value="PAS-like_dom_sf"/>
</dbReference>
<evidence type="ECO:0000256" key="4">
    <source>
        <dbReference type="ARBA" id="ARBA00022475"/>
    </source>
</evidence>
<dbReference type="InterPro" id="IPR011006">
    <property type="entry name" value="CheY-like_superfamily"/>
</dbReference>
<dbReference type="CDD" id="cd00082">
    <property type="entry name" value="HisKA"/>
    <property type="match status" value="1"/>
</dbReference>
<dbReference type="InterPro" id="IPR013655">
    <property type="entry name" value="PAS_fold_3"/>
</dbReference>
<evidence type="ECO:0000256" key="8">
    <source>
        <dbReference type="ARBA" id="ARBA00022741"/>
    </source>
</evidence>
<evidence type="ECO:0000256" key="9">
    <source>
        <dbReference type="ARBA" id="ARBA00022777"/>
    </source>
</evidence>
<dbReference type="PROSITE" id="PS50109">
    <property type="entry name" value="HIS_KIN"/>
    <property type="match status" value="1"/>
</dbReference>
<evidence type="ECO:0000259" key="21">
    <source>
        <dbReference type="PROSITE" id="PS50112"/>
    </source>
</evidence>
<comment type="subcellular location">
    <subcellularLocation>
        <location evidence="2">Cell membrane</location>
        <topology evidence="2">Multi-pass membrane protein</topology>
    </subcellularLocation>
</comment>
<feature type="coiled-coil region" evidence="18">
    <location>
        <begin position="1124"/>
        <end position="1151"/>
    </location>
</feature>
<dbReference type="InterPro" id="IPR036641">
    <property type="entry name" value="HPT_dom_sf"/>
</dbReference>
<evidence type="ECO:0000256" key="1">
    <source>
        <dbReference type="ARBA" id="ARBA00000085"/>
    </source>
</evidence>
<dbReference type="InterPro" id="IPR003594">
    <property type="entry name" value="HATPase_dom"/>
</dbReference>
<organism evidence="25 26">
    <name type="scientific">Chitinilyticum piscinae</name>
    <dbReference type="NCBI Taxonomy" id="2866724"/>
    <lineage>
        <taxon>Bacteria</taxon>
        <taxon>Pseudomonadati</taxon>
        <taxon>Pseudomonadota</taxon>
        <taxon>Betaproteobacteria</taxon>
        <taxon>Neisseriales</taxon>
        <taxon>Chitinibacteraceae</taxon>
        <taxon>Chitinilyticum</taxon>
    </lineage>
</organism>
<dbReference type="Gene3D" id="3.40.50.2300">
    <property type="match status" value="2"/>
</dbReference>
<feature type="modified residue" description="4-aspartylphosphate" evidence="17">
    <location>
        <position position="1453"/>
    </location>
</feature>
<dbReference type="SUPFAM" id="SSF55785">
    <property type="entry name" value="PYP-like sensor domain (PAS domain)"/>
    <property type="match status" value="7"/>
</dbReference>
<dbReference type="PRINTS" id="PR00344">
    <property type="entry name" value="BCTRLSENSOR"/>
</dbReference>
<accession>A0A8J7FHG2</accession>
<dbReference type="PANTHER" id="PTHR45339:SF1">
    <property type="entry name" value="HYBRID SIGNAL TRANSDUCTION HISTIDINE KINASE J"/>
    <property type="match status" value="1"/>
</dbReference>
<feature type="domain" description="PAC" evidence="22">
    <location>
        <begin position="338"/>
        <end position="390"/>
    </location>
</feature>
<dbReference type="InterPro" id="IPR003661">
    <property type="entry name" value="HisK_dim/P_dom"/>
</dbReference>
<dbReference type="PROSITE" id="PS50883">
    <property type="entry name" value="EAL"/>
    <property type="match status" value="1"/>
</dbReference>
<keyword evidence="26" id="KW-1185">Reference proteome</keyword>
<dbReference type="Gene3D" id="3.30.450.40">
    <property type="match status" value="1"/>
</dbReference>
<dbReference type="PROSITE" id="PS50894">
    <property type="entry name" value="HPT"/>
    <property type="match status" value="1"/>
</dbReference>
<feature type="domain" description="Response regulatory" evidence="20">
    <location>
        <begin position="1404"/>
        <end position="1520"/>
    </location>
</feature>
<dbReference type="PROSITE" id="PS50112">
    <property type="entry name" value="PAS"/>
    <property type="match status" value="6"/>
</dbReference>
<dbReference type="Pfam" id="PF13185">
    <property type="entry name" value="GAF_2"/>
    <property type="match status" value="1"/>
</dbReference>
<dbReference type="Gene3D" id="3.30.450.20">
    <property type="entry name" value="PAS domain"/>
    <property type="match status" value="7"/>
</dbReference>
<evidence type="ECO:0000256" key="14">
    <source>
        <dbReference type="ARBA" id="ARBA00058004"/>
    </source>
</evidence>
<comment type="caution">
    <text evidence="25">The sequence shown here is derived from an EMBL/GenBank/DDBJ whole genome shotgun (WGS) entry which is preliminary data.</text>
</comment>
<keyword evidence="10" id="KW-0067">ATP-binding</keyword>
<dbReference type="Pfam" id="PF00072">
    <property type="entry name" value="Response_reg"/>
    <property type="match status" value="2"/>
</dbReference>
<evidence type="ECO:0000256" key="12">
    <source>
        <dbReference type="ARBA" id="ARBA00023012"/>
    </source>
</evidence>
<dbReference type="PROSITE" id="PS50113">
    <property type="entry name" value="PAC"/>
    <property type="match status" value="5"/>
</dbReference>
<keyword evidence="7" id="KW-0812">Transmembrane</keyword>
<dbReference type="InterPro" id="IPR004358">
    <property type="entry name" value="Sig_transdc_His_kin-like_C"/>
</dbReference>
<dbReference type="SMART" id="SM00086">
    <property type="entry name" value="PAC"/>
    <property type="match status" value="6"/>
</dbReference>
<evidence type="ECO:0000313" key="26">
    <source>
        <dbReference type="Proteomes" id="UP000604481"/>
    </source>
</evidence>
<evidence type="ECO:0000256" key="6">
    <source>
        <dbReference type="ARBA" id="ARBA00022679"/>
    </source>
</evidence>
<evidence type="ECO:0000313" key="25">
    <source>
        <dbReference type="EMBL" id="MBE9609513.1"/>
    </source>
</evidence>
<evidence type="ECO:0000256" key="16">
    <source>
        <dbReference type="PROSITE-ProRule" id="PRU00110"/>
    </source>
</evidence>
<dbReference type="PROSITE" id="PS50110">
    <property type="entry name" value="RESPONSE_REGULATORY"/>
    <property type="match status" value="2"/>
</dbReference>
<dbReference type="InterPro" id="IPR001610">
    <property type="entry name" value="PAC"/>
</dbReference>
<evidence type="ECO:0000256" key="18">
    <source>
        <dbReference type="SAM" id="Coils"/>
    </source>
</evidence>
<dbReference type="InterPro" id="IPR005467">
    <property type="entry name" value="His_kinase_dom"/>
</dbReference>
<dbReference type="GO" id="GO:0005886">
    <property type="term" value="C:plasma membrane"/>
    <property type="evidence" value="ECO:0007669"/>
    <property type="project" value="UniProtKB-SubCell"/>
</dbReference>
<dbReference type="SUPFAM" id="SSF52172">
    <property type="entry name" value="CheY-like"/>
    <property type="match status" value="2"/>
</dbReference>
<dbReference type="CDD" id="cd00130">
    <property type="entry name" value="PAS"/>
    <property type="match status" value="6"/>
</dbReference>
<feature type="domain" description="PAC" evidence="22">
    <location>
        <begin position="1069"/>
        <end position="1122"/>
    </location>
</feature>
<feature type="domain" description="PAS" evidence="21">
    <location>
        <begin position="992"/>
        <end position="1062"/>
    </location>
</feature>
<name>A0A8J7FHG2_9NEIS</name>
<dbReference type="NCBIfam" id="TIGR00229">
    <property type="entry name" value="sensory_box"/>
    <property type="match status" value="6"/>
</dbReference>
<dbReference type="SMART" id="SM00448">
    <property type="entry name" value="REC"/>
    <property type="match status" value="2"/>
</dbReference>
<proteinExistence type="predicted"/>
<dbReference type="CDD" id="cd17546">
    <property type="entry name" value="REC_hyHK_CKI1_RcsC-like"/>
    <property type="match status" value="1"/>
</dbReference>
<feature type="domain" description="PAS" evidence="21">
    <location>
        <begin position="263"/>
        <end position="335"/>
    </location>
</feature>
<evidence type="ECO:0000256" key="11">
    <source>
        <dbReference type="ARBA" id="ARBA00022989"/>
    </source>
</evidence>
<dbReference type="SUPFAM" id="SSF141868">
    <property type="entry name" value="EAL domain-like"/>
    <property type="match status" value="1"/>
</dbReference>
<dbReference type="Pfam" id="PF00512">
    <property type="entry name" value="HisKA"/>
    <property type="match status" value="1"/>
</dbReference>
<keyword evidence="5 17" id="KW-0597">Phosphoprotein</keyword>
<evidence type="ECO:0000256" key="10">
    <source>
        <dbReference type="ARBA" id="ARBA00022840"/>
    </source>
</evidence>
<feature type="domain" description="PAC" evidence="22">
    <location>
        <begin position="938"/>
        <end position="991"/>
    </location>
</feature>
<dbReference type="InterPro" id="IPR029016">
    <property type="entry name" value="GAF-like_dom_sf"/>
</dbReference>
<dbReference type="InterPro" id="IPR000014">
    <property type="entry name" value="PAS"/>
</dbReference>
<dbReference type="Pfam" id="PF13426">
    <property type="entry name" value="PAS_9"/>
    <property type="match status" value="2"/>
</dbReference>
<dbReference type="CDD" id="cd01948">
    <property type="entry name" value="EAL"/>
    <property type="match status" value="1"/>
</dbReference>
<feature type="modified residue" description="Phosphohistidine" evidence="16">
    <location>
        <position position="1600"/>
    </location>
</feature>
<feature type="modified residue" description="4-aspartylphosphate" evidence="17">
    <location>
        <position position="1728"/>
    </location>
</feature>
<keyword evidence="18" id="KW-0175">Coiled coil</keyword>
<dbReference type="InterPro" id="IPR003018">
    <property type="entry name" value="GAF"/>
</dbReference>
<evidence type="ECO:0000259" key="22">
    <source>
        <dbReference type="PROSITE" id="PS50113"/>
    </source>
</evidence>
<dbReference type="SUPFAM" id="SSF55874">
    <property type="entry name" value="ATPase domain of HSP90 chaperone/DNA topoisomerase II/histidine kinase"/>
    <property type="match status" value="1"/>
</dbReference>
<dbReference type="InterPro" id="IPR013767">
    <property type="entry name" value="PAS_fold"/>
</dbReference>
<protein>
    <recommendedName>
        <fullName evidence="15">Virulence sensor protein BvgS</fullName>
        <ecNumber evidence="3">2.7.13.3</ecNumber>
    </recommendedName>
</protein>
<dbReference type="EC" id="2.7.13.3" evidence="3"/>
<dbReference type="InterPro" id="IPR035919">
    <property type="entry name" value="EAL_sf"/>
</dbReference>
<feature type="domain" description="PAC" evidence="22">
    <location>
        <begin position="79"/>
        <end position="131"/>
    </location>
</feature>
<keyword evidence="8" id="KW-0547">Nucleotide-binding</keyword>
<dbReference type="FunFam" id="1.10.287.130:FF:000004">
    <property type="entry name" value="Ethylene receptor 1"/>
    <property type="match status" value="1"/>
</dbReference>
<dbReference type="InterPro" id="IPR000700">
    <property type="entry name" value="PAS-assoc_C"/>
</dbReference>
<dbReference type="SUPFAM" id="SSF47226">
    <property type="entry name" value="Histidine-containing phosphotransfer domain, HPT domain"/>
    <property type="match status" value="1"/>
</dbReference>
<dbReference type="EMBL" id="JADFUA010000004">
    <property type="protein sequence ID" value="MBE9609513.1"/>
    <property type="molecule type" value="Genomic_DNA"/>
</dbReference>
<dbReference type="SMART" id="SM00065">
    <property type="entry name" value="GAF"/>
    <property type="match status" value="1"/>
</dbReference>
<dbReference type="GO" id="GO:0005524">
    <property type="term" value="F:ATP binding"/>
    <property type="evidence" value="ECO:0007669"/>
    <property type="project" value="UniProtKB-KW"/>
</dbReference>
<evidence type="ECO:0000256" key="13">
    <source>
        <dbReference type="ARBA" id="ARBA00023136"/>
    </source>
</evidence>
<feature type="domain" description="Response regulatory" evidence="20">
    <location>
        <begin position="1678"/>
        <end position="1798"/>
    </location>
</feature>
<dbReference type="SUPFAM" id="SSF47384">
    <property type="entry name" value="Homodimeric domain of signal transducing histidine kinase"/>
    <property type="match status" value="1"/>
</dbReference>
<dbReference type="InterPro" id="IPR036890">
    <property type="entry name" value="HATPase_C_sf"/>
</dbReference>
<evidence type="ECO:0000256" key="3">
    <source>
        <dbReference type="ARBA" id="ARBA00012438"/>
    </source>
</evidence>
<evidence type="ECO:0000259" key="20">
    <source>
        <dbReference type="PROSITE" id="PS50110"/>
    </source>
</evidence>
<dbReference type="GO" id="GO:0000155">
    <property type="term" value="F:phosphorelay sensor kinase activity"/>
    <property type="evidence" value="ECO:0007669"/>
    <property type="project" value="InterPro"/>
</dbReference>
<evidence type="ECO:0000259" key="23">
    <source>
        <dbReference type="PROSITE" id="PS50883"/>
    </source>
</evidence>
<dbReference type="SMART" id="SM00387">
    <property type="entry name" value="HATPase_c"/>
    <property type="match status" value="1"/>
</dbReference>
<evidence type="ECO:0000256" key="17">
    <source>
        <dbReference type="PROSITE-ProRule" id="PRU00169"/>
    </source>
</evidence>
<feature type="domain" description="PAS" evidence="21">
    <location>
        <begin position="132"/>
        <end position="207"/>
    </location>
</feature>
<keyword evidence="9" id="KW-0418">Kinase</keyword>
<evidence type="ECO:0000256" key="7">
    <source>
        <dbReference type="ARBA" id="ARBA00022692"/>
    </source>
</evidence>
<keyword evidence="13" id="KW-0472">Membrane</keyword>
<dbReference type="Pfam" id="PF02518">
    <property type="entry name" value="HATPase_c"/>
    <property type="match status" value="1"/>
</dbReference>
<dbReference type="RefSeq" id="WP_194116034.1">
    <property type="nucleotide sequence ID" value="NZ_JADFUA010000004.1"/>
</dbReference>
<dbReference type="SMART" id="SM00052">
    <property type="entry name" value="EAL"/>
    <property type="match status" value="1"/>
</dbReference>
<keyword evidence="11" id="KW-1133">Transmembrane helix</keyword>
<dbReference type="SMART" id="SM00091">
    <property type="entry name" value="PAS"/>
    <property type="match status" value="7"/>
</dbReference>
<evidence type="ECO:0000256" key="2">
    <source>
        <dbReference type="ARBA" id="ARBA00004651"/>
    </source>
</evidence>
<evidence type="ECO:0000256" key="15">
    <source>
        <dbReference type="ARBA" id="ARBA00070152"/>
    </source>
</evidence>
<feature type="domain" description="PAC" evidence="22">
    <location>
        <begin position="210"/>
        <end position="262"/>
    </location>
</feature>
<feature type="domain" description="HPt" evidence="24">
    <location>
        <begin position="1561"/>
        <end position="1650"/>
    </location>
</feature>
<dbReference type="FunFam" id="3.30.565.10:FF:000010">
    <property type="entry name" value="Sensor histidine kinase RcsC"/>
    <property type="match status" value="1"/>
</dbReference>
<dbReference type="Pfam" id="PF00563">
    <property type="entry name" value="EAL"/>
    <property type="match status" value="1"/>
</dbReference>
<dbReference type="Pfam" id="PF08447">
    <property type="entry name" value="PAS_3"/>
    <property type="match status" value="3"/>
</dbReference>
<dbReference type="SUPFAM" id="SSF55781">
    <property type="entry name" value="GAF domain-like"/>
    <property type="match status" value="1"/>
</dbReference>
<feature type="domain" description="Histidine kinase" evidence="19">
    <location>
        <begin position="1158"/>
        <end position="1379"/>
    </location>
</feature>
<dbReference type="Gene3D" id="1.10.287.130">
    <property type="match status" value="1"/>
</dbReference>
<keyword evidence="4" id="KW-1003">Cell membrane</keyword>
<dbReference type="Gene3D" id="1.20.120.160">
    <property type="entry name" value="HPT domain"/>
    <property type="match status" value="1"/>
</dbReference>
<dbReference type="InterPro" id="IPR036097">
    <property type="entry name" value="HisK_dim/P_sf"/>
</dbReference>
<dbReference type="InterPro" id="IPR001633">
    <property type="entry name" value="EAL_dom"/>
</dbReference>
<feature type="domain" description="PAS" evidence="21">
    <location>
        <begin position="547"/>
        <end position="620"/>
    </location>
</feature>
<keyword evidence="6" id="KW-0808">Transferase</keyword>
<dbReference type="Pfam" id="PF01627">
    <property type="entry name" value="Hpt"/>
    <property type="match status" value="1"/>
</dbReference>
<evidence type="ECO:0000259" key="24">
    <source>
        <dbReference type="PROSITE" id="PS50894"/>
    </source>
</evidence>
<dbReference type="GO" id="GO:0006355">
    <property type="term" value="P:regulation of DNA-templated transcription"/>
    <property type="evidence" value="ECO:0007669"/>
    <property type="project" value="InterPro"/>
</dbReference>
<comment type="function">
    <text evidence="14">Member of the two-component regulatory system BvgS/BvgA. Phosphorylates BvgA via a four-step phosphorelay in response to environmental signals.</text>
</comment>
<dbReference type="SMART" id="SM00388">
    <property type="entry name" value="HisKA"/>
    <property type="match status" value="1"/>
</dbReference>
<dbReference type="Gene3D" id="3.20.20.450">
    <property type="entry name" value="EAL domain"/>
    <property type="match status" value="1"/>
</dbReference>
<dbReference type="Gene3D" id="3.30.565.10">
    <property type="entry name" value="Histidine kinase-like ATPase, C-terminal domain"/>
    <property type="match status" value="1"/>
</dbReference>
<keyword evidence="12" id="KW-0902">Two-component regulatory system</keyword>